<name>A0A839GKR7_9BACT</name>
<feature type="region of interest" description="Disordered" evidence="1">
    <location>
        <begin position="44"/>
        <end position="63"/>
    </location>
</feature>
<dbReference type="RefSeq" id="WP_182514205.1">
    <property type="nucleotide sequence ID" value="NZ_JACJIQ010000020.1"/>
</dbReference>
<accession>A0A839GKR7</accession>
<evidence type="ECO:0000259" key="3">
    <source>
        <dbReference type="Pfam" id="PF13628"/>
    </source>
</evidence>
<organism evidence="4 5">
    <name type="scientific">Rufibacter quisquiliarum</name>
    <dbReference type="NCBI Taxonomy" id="1549639"/>
    <lineage>
        <taxon>Bacteria</taxon>
        <taxon>Pseudomonadati</taxon>
        <taxon>Bacteroidota</taxon>
        <taxon>Cytophagia</taxon>
        <taxon>Cytophagales</taxon>
        <taxon>Hymenobacteraceae</taxon>
        <taxon>Rufibacter</taxon>
    </lineage>
</organism>
<evidence type="ECO:0000256" key="1">
    <source>
        <dbReference type="SAM" id="MobiDB-lite"/>
    </source>
</evidence>
<dbReference type="PANTHER" id="PTHR38593">
    <property type="entry name" value="BLR2558 PROTEIN"/>
    <property type="match status" value="1"/>
</dbReference>
<dbReference type="PANTHER" id="PTHR38593:SF1">
    <property type="entry name" value="BLR2558 PROTEIN"/>
    <property type="match status" value="1"/>
</dbReference>
<evidence type="ECO:0000313" key="4">
    <source>
        <dbReference type="EMBL" id="MBA9079260.1"/>
    </source>
</evidence>
<dbReference type="InterPro" id="IPR012347">
    <property type="entry name" value="Ferritin-like"/>
</dbReference>
<dbReference type="Gene3D" id="1.20.1260.10">
    <property type="match status" value="1"/>
</dbReference>
<dbReference type="PROSITE" id="PS51257">
    <property type="entry name" value="PROKAR_LIPOPROTEIN"/>
    <property type="match status" value="1"/>
</dbReference>
<evidence type="ECO:0000313" key="5">
    <source>
        <dbReference type="Proteomes" id="UP000563094"/>
    </source>
</evidence>
<dbReference type="EMBL" id="JACJIQ010000020">
    <property type="protein sequence ID" value="MBA9079260.1"/>
    <property type="molecule type" value="Genomic_DNA"/>
</dbReference>
<keyword evidence="2" id="KW-0732">Signal</keyword>
<dbReference type="Pfam" id="PF13628">
    <property type="entry name" value="DUF4142"/>
    <property type="match status" value="1"/>
</dbReference>
<feature type="domain" description="DUF4142" evidence="3">
    <location>
        <begin position="80"/>
        <end position="215"/>
    </location>
</feature>
<gene>
    <name evidence="4" type="ORF">FHS90_003995</name>
</gene>
<dbReference type="AlphaFoldDB" id="A0A839GKR7"/>
<protein>
    <submittedName>
        <fullName evidence="4">Putative membrane protein</fullName>
    </submittedName>
</protein>
<feature type="chain" id="PRO_5032421859" evidence="2">
    <location>
        <begin position="22"/>
        <end position="220"/>
    </location>
</feature>
<sequence length="220" mass="23235">MKKPMLMIAAGAMMFTAACTSTDTSTDTASTAETATATDAAMGTTGTADATAGTTGTTASAGTTGTMGTDADVTTVTDLDDPAFMMNAASANMLEIELGRMAVQNAANADVKKYGQMMVDHHSKANQEAMALAKQLNIQLPTTLMPMHQAMVDKLKGKTGKDFDEDFMDIMETSHKMTIAMFEAKSNNAQNAQVKALATKMLPQLRSHLEMATKLEDTVD</sequence>
<evidence type="ECO:0000256" key="2">
    <source>
        <dbReference type="SAM" id="SignalP"/>
    </source>
</evidence>
<reference evidence="4 5" key="1">
    <citation type="submission" date="2020-08" db="EMBL/GenBank/DDBJ databases">
        <title>Genomic Encyclopedia of Type Strains, Phase IV (KMG-IV): sequencing the most valuable type-strain genomes for metagenomic binning, comparative biology and taxonomic classification.</title>
        <authorList>
            <person name="Goeker M."/>
        </authorList>
    </citation>
    <scope>NUCLEOTIDE SEQUENCE [LARGE SCALE GENOMIC DNA]</scope>
    <source>
        <strain evidence="4 5">DSM 29854</strain>
    </source>
</reference>
<keyword evidence="5" id="KW-1185">Reference proteome</keyword>
<dbReference type="Proteomes" id="UP000563094">
    <property type="component" value="Unassembled WGS sequence"/>
</dbReference>
<feature type="signal peptide" evidence="2">
    <location>
        <begin position="1"/>
        <end position="21"/>
    </location>
</feature>
<dbReference type="InterPro" id="IPR025419">
    <property type="entry name" value="DUF4142"/>
</dbReference>
<proteinExistence type="predicted"/>
<comment type="caution">
    <text evidence="4">The sequence shown here is derived from an EMBL/GenBank/DDBJ whole genome shotgun (WGS) entry which is preliminary data.</text>
</comment>